<evidence type="ECO:0000313" key="2">
    <source>
        <dbReference type="Proteomes" id="UP000036458"/>
    </source>
</evidence>
<keyword evidence="2" id="KW-1185">Reference proteome</keyword>
<dbReference type="KEGG" id="ruf:TH63_07905"/>
<dbReference type="EMBL" id="CP010777">
    <property type="protein sequence ID" value="AKQ45590.1"/>
    <property type="molecule type" value="Genomic_DNA"/>
</dbReference>
<evidence type="ECO:0008006" key="3">
    <source>
        <dbReference type="Google" id="ProtNLM"/>
    </source>
</evidence>
<protein>
    <recommendedName>
        <fullName evidence="3">Cthe-2314-like HEPN domain-containing protein</fullName>
    </recommendedName>
</protein>
<dbReference type="RefSeq" id="WP_048920476.1">
    <property type="nucleotide sequence ID" value="NZ_CP010777.1"/>
</dbReference>
<dbReference type="AlphaFoldDB" id="A0A0H4VII6"/>
<gene>
    <name evidence="1" type="ORF">TH63_07905</name>
</gene>
<accession>A0A0H4VII6</accession>
<sequence length="267" mass="31019">MNKFDKAKYSNHTTSVLRLEGKRKFLKNLLVKMVFEYSNKISGSIANNDFIELRNSITLRLESIFYHYDLLASINISGEESINNKQISPLITSQIALKQDFLLDSIIFNTLSLFDYTSCLTKFILEDNKQKKKLLWTQLVRTSRGTGNFKETSLAKLINDLDKNWVFKLGEYRAELIHYKDDFVSESLKHYVKEGKYIISISAPSSLKKHFKEFKLVDNNKASINEVSLWVIENSIECVICLVEELINYFDIIRKVPLGKEIITHKQ</sequence>
<organism evidence="1 2">
    <name type="scientific">Rufibacter radiotolerans</name>
    <dbReference type="NCBI Taxonomy" id="1379910"/>
    <lineage>
        <taxon>Bacteria</taxon>
        <taxon>Pseudomonadati</taxon>
        <taxon>Bacteroidota</taxon>
        <taxon>Cytophagia</taxon>
        <taxon>Cytophagales</taxon>
        <taxon>Hymenobacteraceae</taxon>
        <taxon>Rufibacter</taxon>
    </lineage>
</organism>
<dbReference type="Proteomes" id="UP000036458">
    <property type="component" value="Chromosome"/>
</dbReference>
<dbReference type="OrthoDB" id="1491139at2"/>
<evidence type="ECO:0000313" key="1">
    <source>
        <dbReference type="EMBL" id="AKQ45590.1"/>
    </source>
</evidence>
<dbReference type="PATRIC" id="fig|1379910.4.peg.1724"/>
<name>A0A0H4VII6_9BACT</name>
<reference evidence="1 2" key="1">
    <citation type="submission" date="2015-01" db="EMBL/GenBank/DDBJ databases">
        <title>Rufibacter sp./DG31D/ whole genome sequencing.</title>
        <authorList>
            <person name="Kim M.K."/>
            <person name="Srinivasan S."/>
            <person name="Lee J.-J."/>
        </authorList>
    </citation>
    <scope>NUCLEOTIDE SEQUENCE [LARGE SCALE GENOMIC DNA]</scope>
    <source>
        <strain evidence="1 2">DG31D</strain>
    </source>
</reference>
<proteinExistence type="predicted"/>
<dbReference type="STRING" id="1379910.TH63_07905"/>